<keyword evidence="1" id="KW-0812">Transmembrane</keyword>
<keyword evidence="1" id="KW-1133">Transmembrane helix</keyword>
<proteinExistence type="predicted"/>
<dbReference type="AlphaFoldDB" id="A0ABC8TQ72"/>
<accession>A0ABC8TQ72</accession>
<feature type="transmembrane region" description="Helical" evidence="1">
    <location>
        <begin position="12"/>
        <end position="33"/>
    </location>
</feature>
<comment type="caution">
    <text evidence="2">The sequence shown here is derived from an EMBL/GenBank/DDBJ whole genome shotgun (WGS) entry which is preliminary data.</text>
</comment>
<keyword evidence="3" id="KW-1185">Reference proteome</keyword>
<evidence type="ECO:0000313" key="3">
    <source>
        <dbReference type="Proteomes" id="UP001642360"/>
    </source>
</evidence>
<organism evidence="2 3">
    <name type="scientific">Ilex paraguariensis</name>
    <name type="common">yerba mate</name>
    <dbReference type="NCBI Taxonomy" id="185542"/>
    <lineage>
        <taxon>Eukaryota</taxon>
        <taxon>Viridiplantae</taxon>
        <taxon>Streptophyta</taxon>
        <taxon>Embryophyta</taxon>
        <taxon>Tracheophyta</taxon>
        <taxon>Spermatophyta</taxon>
        <taxon>Magnoliopsida</taxon>
        <taxon>eudicotyledons</taxon>
        <taxon>Gunneridae</taxon>
        <taxon>Pentapetalae</taxon>
        <taxon>asterids</taxon>
        <taxon>campanulids</taxon>
        <taxon>Aquifoliales</taxon>
        <taxon>Aquifoliaceae</taxon>
        <taxon>Ilex</taxon>
    </lineage>
</organism>
<sequence length="75" mass="8346">MTYVGNHYSLATVMMICEVHCGLVALLTSLYFDPATVKMLSNLKAARSNVLLAVPAFLYAINNYLKFTMQVDRPS</sequence>
<protein>
    <submittedName>
        <fullName evidence="2">Uncharacterized protein</fullName>
    </submittedName>
</protein>
<dbReference type="EMBL" id="CAUOFW020005702">
    <property type="protein sequence ID" value="CAK9171288.1"/>
    <property type="molecule type" value="Genomic_DNA"/>
</dbReference>
<keyword evidence="1" id="KW-0472">Membrane</keyword>
<reference evidence="2 3" key="1">
    <citation type="submission" date="2024-02" db="EMBL/GenBank/DDBJ databases">
        <authorList>
            <person name="Vignale AGUSTIN F."/>
            <person name="Sosa J E."/>
            <person name="Modenutti C."/>
        </authorList>
    </citation>
    <scope>NUCLEOTIDE SEQUENCE [LARGE SCALE GENOMIC DNA]</scope>
</reference>
<gene>
    <name evidence="2" type="ORF">ILEXP_LOCUS40842</name>
</gene>
<name>A0ABC8TQ72_9AQUA</name>
<evidence type="ECO:0000256" key="1">
    <source>
        <dbReference type="SAM" id="Phobius"/>
    </source>
</evidence>
<evidence type="ECO:0000313" key="2">
    <source>
        <dbReference type="EMBL" id="CAK9171288.1"/>
    </source>
</evidence>
<dbReference type="Proteomes" id="UP001642360">
    <property type="component" value="Unassembled WGS sequence"/>
</dbReference>
<feature type="transmembrane region" description="Helical" evidence="1">
    <location>
        <begin position="45"/>
        <end position="65"/>
    </location>
</feature>